<reference evidence="6 7" key="1">
    <citation type="journal article" date="2016" name="Proc. Natl. Acad. Sci. U.S.A.">
        <title>Lipid metabolic changes in an early divergent fungus govern the establishment of a mutualistic symbiosis with endobacteria.</title>
        <authorList>
            <person name="Lastovetsky O.A."/>
            <person name="Gaspar M.L."/>
            <person name="Mondo S.J."/>
            <person name="LaButti K.M."/>
            <person name="Sandor L."/>
            <person name="Grigoriev I.V."/>
            <person name="Henry S.A."/>
            <person name="Pawlowska T.E."/>
        </authorList>
    </citation>
    <scope>NUCLEOTIDE SEQUENCE [LARGE SCALE GENOMIC DNA]</scope>
    <source>
        <strain evidence="6 7">ATCC 52813</strain>
    </source>
</reference>
<dbReference type="PROSITE" id="PS51762">
    <property type="entry name" value="GH16_2"/>
    <property type="match status" value="1"/>
</dbReference>
<comment type="similarity">
    <text evidence="1">Belongs to the glycosyl hydrolase 16 family.</text>
</comment>
<dbReference type="FunFam" id="2.60.120.200:FF:000114">
    <property type="entry name" value="Probable endo-1,3(4)-beta-glucanase NFIA_089530"/>
    <property type="match status" value="1"/>
</dbReference>
<evidence type="ECO:0000256" key="1">
    <source>
        <dbReference type="ARBA" id="ARBA00006865"/>
    </source>
</evidence>
<name>A0A2G4SKV5_RHIZD</name>
<keyword evidence="4" id="KW-0732">Signal</keyword>
<keyword evidence="2" id="KW-0378">Hydrolase</keyword>
<feature type="signal peptide" evidence="4">
    <location>
        <begin position="1"/>
        <end position="20"/>
    </location>
</feature>
<evidence type="ECO:0000313" key="6">
    <source>
        <dbReference type="EMBL" id="PHZ09417.1"/>
    </source>
</evidence>
<dbReference type="PANTHER" id="PTHR10963">
    <property type="entry name" value="GLYCOSYL HYDROLASE-RELATED"/>
    <property type="match status" value="1"/>
</dbReference>
<feature type="chain" id="PRO_5013855095" evidence="4">
    <location>
        <begin position="21"/>
        <end position="316"/>
    </location>
</feature>
<dbReference type="PANTHER" id="PTHR10963:SF24">
    <property type="entry name" value="GLYCOSIDASE C21B10.07-RELATED"/>
    <property type="match status" value="1"/>
</dbReference>
<gene>
    <name evidence="6" type="ORF">RHIMIDRAFT_294288</name>
</gene>
<evidence type="ECO:0000256" key="3">
    <source>
        <dbReference type="ARBA" id="ARBA00023295"/>
    </source>
</evidence>
<dbReference type="GO" id="GO:0009251">
    <property type="term" value="P:glucan catabolic process"/>
    <property type="evidence" value="ECO:0007669"/>
    <property type="project" value="TreeGrafter"/>
</dbReference>
<dbReference type="Pfam" id="PF26113">
    <property type="entry name" value="GH16_XgeA"/>
    <property type="match status" value="1"/>
</dbReference>
<protein>
    <submittedName>
        <fullName evidence="6">1,3(4)-beta-glucanase</fullName>
    </submittedName>
</protein>
<dbReference type="Gene3D" id="2.60.120.200">
    <property type="match status" value="1"/>
</dbReference>
<evidence type="ECO:0000259" key="5">
    <source>
        <dbReference type="PROSITE" id="PS51762"/>
    </source>
</evidence>
<dbReference type="RefSeq" id="XP_023463125.1">
    <property type="nucleotide sequence ID" value="XM_023614074.1"/>
</dbReference>
<dbReference type="AlphaFoldDB" id="A0A2G4SKV5"/>
<evidence type="ECO:0000256" key="4">
    <source>
        <dbReference type="SAM" id="SignalP"/>
    </source>
</evidence>
<dbReference type="CDD" id="cd02181">
    <property type="entry name" value="GH16_fungal_Lam16A_glucanase"/>
    <property type="match status" value="1"/>
</dbReference>
<dbReference type="Proteomes" id="UP000242254">
    <property type="component" value="Unassembled WGS sequence"/>
</dbReference>
<dbReference type="STRING" id="1340429.A0A2G4SKV5"/>
<dbReference type="InterPro" id="IPR050546">
    <property type="entry name" value="Glycosyl_Hydrlase_16"/>
</dbReference>
<evidence type="ECO:0000313" key="7">
    <source>
        <dbReference type="Proteomes" id="UP000242254"/>
    </source>
</evidence>
<dbReference type="GO" id="GO:0004553">
    <property type="term" value="F:hydrolase activity, hydrolyzing O-glycosyl compounds"/>
    <property type="evidence" value="ECO:0007669"/>
    <property type="project" value="InterPro"/>
</dbReference>
<evidence type="ECO:0000256" key="2">
    <source>
        <dbReference type="ARBA" id="ARBA00022801"/>
    </source>
</evidence>
<dbReference type="GeneID" id="35445063"/>
<sequence>MKTDISLLFVFVFLVQVVLCQYKLKDNYTGKKFLEQFTFFHERDPTNGFVQYQDLQHAKSLGLAFVKGNRFIMKADNKTVAPHGRPSIRIHSNKTYSSGLFVFDVNHIPSGCGTWPAFWLLGQTWPNNGEIDIIEGIHNETRNTITLHTDNKCSMQGVKQFMTGAASKYRNCDVHASDQPNNHGCSVSDSKQNSVGRGFNKNGGGVYAVRWEKLTGIQIWFFPRRSIPKDIKSGKLTFKNWGRPTADFPFGNSCRHEAFKNMRIVLDLTFCGDLAGIPSISSSYHCPLDCKSYVKNNPHSFNAAFWDINSLKVYQK</sequence>
<dbReference type="InterPro" id="IPR013320">
    <property type="entry name" value="ConA-like_dom_sf"/>
</dbReference>
<keyword evidence="3" id="KW-0326">Glycosidase</keyword>
<dbReference type="EMBL" id="KZ303858">
    <property type="protein sequence ID" value="PHZ09417.1"/>
    <property type="molecule type" value="Genomic_DNA"/>
</dbReference>
<organism evidence="6 7">
    <name type="scientific">Rhizopus microsporus ATCC 52813</name>
    <dbReference type="NCBI Taxonomy" id="1340429"/>
    <lineage>
        <taxon>Eukaryota</taxon>
        <taxon>Fungi</taxon>
        <taxon>Fungi incertae sedis</taxon>
        <taxon>Mucoromycota</taxon>
        <taxon>Mucoromycotina</taxon>
        <taxon>Mucoromycetes</taxon>
        <taxon>Mucorales</taxon>
        <taxon>Mucorineae</taxon>
        <taxon>Rhizopodaceae</taxon>
        <taxon>Rhizopus</taxon>
    </lineage>
</organism>
<feature type="domain" description="GH16" evidence="5">
    <location>
        <begin position="26"/>
        <end position="283"/>
    </location>
</feature>
<proteinExistence type="inferred from homology"/>
<keyword evidence="7" id="KW-1185">Reference proteome</keyword>
<dbReference type="InterPro" id="IPR000757">
    <property type="entry name" value="Beta-glucanase-like"/>
</dbReference>
<dbReference type="SUPFAM" id="SSF49899">
    <property type="entry name" value="Concanavalin A-like lectins/glucanases"/>
    <property type="match status" value="1"/>
</dbReference>
<accession>A0A2G4SKV5</accession>